<accession>A0ABZ3CJ56</accession>
<dbReference type="SFLD" id="SFLDS00003">
    <property type="entry name" value="Haloacid_Dehalogenase"/>
    <property type="match status" value="1"/>
</dbReference>
<dbReference type="InterPro" id="IPR036412">
    <property type="entry name" value="HAD-like_sf"/>
</dbReference>
<organism evidence="1 2">
    <name type="scientific">Salinicoccus bachuensis</name>
    <dbReference type="NCBI Taxonomy" id="3136731"/>
    <lineage>
        <taxon>Bacteria</taxon>
        <taxon>Bacillati</taxon>
        <taxon>Bacillota</taxon>
        <taxon>Bacilli</taxon>
        <taxon>Bacillales</taxon>
        <taxon>Staphylococcaceae</taxon>
        <taxon>Salinicoccus</taxon>
    </lineage>
</organism>
<keyword evidence="1" id="KW-0378">Hydrolase</keyword>
<dbReference type="InterPro" id="IPR041492">
    <property type="entry name" value="HAD_2"/>
</dbReference>
<dbReference type="InterPro" id="IPR023214">
    <property type="entry name" value="HAD_sf"/>
</dbReference>
<evidence type="ECO:0000313" key="2">
    <source>
        <dbReference type="Proteomes" id="UP001455384"/>
    </source>
</evidence>
<name>A0ABZ3CJ56_9STAP</name>
<reference evidence="2" key="1">
    <citation type="submission" date="2023-10" db="EMBL/GenBank/DDBJ databases">
        <title>Genome analysis and identification of Salinococcus sp. Bachu38 nov., a PGPR from the rhizosphere of Tamarix.</title>
        <authorList>
            <person name="Liang Z."/>
            <person name="Zhang X."/>
            <person name="Jia J."/>
            <person name="Chen X."/>
            <person name="Wang Y."/>
            <person name="Wang Q."/>
            <person name="Wang R."/>
        </authorList>
    </citation>
    <scope>NUCLEOTIDE SEQUENCE [LARGE SCALE GENOMIC DNA]</scope>
    <source>
        <strain evidence="2">Bachu38</strain>
    </source>
</reference>
<dbReference type="PANTHER" id="PTHR43434:SF1">
    <property type="entry name" value="PHOSPHOGLYCOLATE PHOSPHATASE"/>
    <property type="match status" value="1"/>
</dbReference>
<dbReference type="EC" id="3.-.-.-" evidence="1"/>
<dbReference type="InterPro" id="IPR006439">
    <property type="entry name" value="HAD-SF_hydro_IA"/>
</dbReference>
<dbReference type="PANTHER" id="PTHR43434">
    <property type="entry name" value="PHOSPHOGLYCOLATE PHOSPHATASE"/>
    <property type="match status" value="1"/>
</dbReference>
<dbReference type="Pfam" id="PF13419">
    <property type="entry name" value="HAD_2"/>
    <property type="match status" value="1"/>
</dbReference>
<gene>
    <name evidence="1" type="ORF">RQP18_12445</name>
</gene>
<dbReference type="NCBIfam" id="TIGR01549">
    <property type="entry name" value="HAD-SF-IA-v1"/>
    <property type="match status" value="1"/>
</dbReference>
<dbReference type="InterPro" id="IPR023198">
    <property type="entry name" value="PGP-like_dom2"/>
</dbReference>
<dbReference type="SFLD" id="SFLDG01129">
    <property type="entry name" value="C1.5:_HAD__Beta-PGM__Phosphata"/>
    <property type="match status" value="1"/>
</dbReference>
<dbReference type="GO" id="GO:0016787">
    <property type="term" value="F:hydrolase activity"/>
    <property type="evidence" value="ECO:0007669"/>
    <property type="project" value="UniProtKB-KW"/>
</dbReference>
<dbReference type="InterPro" id="IPR050155">
    <property type="entry name" value="HAD-like_hydrolase_sf"/>
</dbReference>
<sequence>MTRVILFDKDGTLMDYHKVWTPYAKRSIEAFAQEFDRHDIKDELAHRLGLIDGEIAPNSILASGTGETIQNYFERYQKGAGKWMKAFYEENLDSLRDSMELIEGAEDVLHHLAADGYKNVIVTSDSRLSTEYFVRKFSLENVVHEVVAGDDSAFHKPDIRILDPLFKKYDYALEEMVMVGDNRADTMLGYEEGLRTIGVLSGTSRRQDMAGADIILDSVTEIIQDGRFIMDEGGRSDA</sequence>
<proteinExistence type="predicted"/>
<protein>
    <submittedName>
        <fullName evidence="1">HAD family hydrolase</fullName>
        <ecNumber evidence="1">3.-.-.-</ecNumber>
    </submittedName>
</protein>
<evidence type="ECO:0000313" key="1">
    <source>
        <dbReference type="EMBL" id="WZX29451.1"/>
    </source>
</evidence>
<dbReference type="SUPFAM" id="SSF56784">
    <property type="entry name" value="HAD-like"/>
    <property type="match status" value="1"/>
</dbReference>
<dbReference type="Proteomes" id="UP001455384">
    <property type="component" value="Chromosome"/>
</dbReference>
<dbReference type="RefSeq" id="WP_342388014.1">
    <property type="nucleotide sequence ID" value="NZ_CP138333.2"/>
</dbReference>
<dbReference type="Gene3D" id="3.40.50.1000">
    <property type="entry name" value="HAD superfamily/HAD-like"/>
    <property type="match status" value="1"/>
</dbReference>
<keyword evidence="2" id="KW-1185">Reference proteome</keyword>
<dbReference type="Gene3D" id="1.10.150.240">
    <property type="entry name" value="Putative phosphatase, domain 2"/>
    <property type="match status" value="1"/>
</dbReference>
<dbReference type="EMBL" id="CP138333">
    <property type="protein sequence ID" value="WZX29451.1"/>
    <property type="molecule type" value="Genomic_DNA"/>
</dbReference>